<dbReference type="Proteomes" id="UP000553034">
    <property type="component" value="Unassembled WGS sequence"/>
</dbReference>
<accession>A0A840F0F9</accession>
<proteinExistence type="predicted"/>
<sequence>MQFTTPINIPEGKPKISHTSGVLLLGSCFAENIGGKFLEAKFESKQNPIGILFHPFAIASFLRRVAKQELYTTADTFCYQEVWSSFSAHSRLNSLSQAVLLTRLNTALQAARQFLSSATHVIITLGTSWVYKHKESDQYVANCHKIPQVNFVKEIASPTAIAEALQKALTYLKEINPDIHVIYTVSPVRHLKDGLVENQQSKAHLLTALHQFLSSTQNTFYFPAYEIVLDELRDYRYYTADMLHPNPVAVNYIWEKFITTWISEDAALLMKKIDKIQRAVQHKAFNEDSEQHQLFLKKLESKIATLQQEHPFIKFNFPLKGT</sequence>
<dbReference type="GO" id="GO:0016788">
    <property type="term" value="F:hydrolase activity, acting on ester bonds"/>
    <property type="evidence" value="ECO:0007669"/>
    <property type="project" value="UniProtKB-ARBA"/>
</dbReference>
<dbReference type="RefSeq" id="WP_183478099.1">
    <property type="nucleotide sequence ID" value="NZ_JACIFO010000009.1"/>
</dbReference>
<protein>
    <submittedName>
        <fullName evidence="2">Lysophospholipase L1-like esterase</fullName>
    </submittedName>
</protein>
<reference evidence="2 3" key="1">
    <citation type="submission" date="2020-08" db="EMBL/GenBank/DDBJ databases">
        <title>Genomic Encyclopedia of Type Strains, Phase IV (KMG-IV): sequencing the most valuable type-strain genomes for metagenomic binning, comparative biology and taxonomic classification.</title>
        <authorList>
            <person name="Goeker M."/>
        </authorList>
    </citation>
    <scope>NUCLEOTIDE SEQUENCE [LARGE SCALE GENOMIC DNA]</scope>
    <source>
        <strain evidence="2 3">DSM 29568</strain>
    </source>
</reference>
<dbReference type="Pfam" id="PF08885">
    <property type="entry name" value="GSCFA"/>
    <property type="match status" value="1"/>
</dbReference>
<organism evidence="2 3">
    <name type="scientific">Mesonia hippocampi</name>
    <dbReference type="NCBI Taxonomy" id="1628250"/>
    <lineage>
        <taxon>Bacteria</taxon>
        <taxon>Pseudomonadati</taxon>
        <taxon>Bacteroidota</taxon>
        <taxon>Flavobacteriia</taxon>
        <taxon>Flavobacteriales</taxon>
        <taxon>Flavobacteriaceae</taxon>
        <taxon>Mesonia</taxon>
    </lineage>
</organism>
<dbReference type="SUPFAM" id="SSF52266">
    <property type="entry name" value="SGNH hydrolase"/>
    <property type="match status" value="1"/>
</dbReference>
<dbReference type="Gene3D" id="3.40.50.1110">
    <property type="entry name" value="SGNH hydrolase"/>
    <property type="match status" value="1"/>
</dbReference>
<gene>
    <name evidence="2" type="ORF">GGR32_002060</name>
</gene>
<dbReference type="InterPro" id="IPR014982">
    <property type="entry name" value="GSCFA"/>
</dbReference>
<keyword evidence="3" id="KW-1185">Reference proteome</keyword>
<evidence type="ECO:0000313" key="2">
    <source>
        <dbReference type="EMBL" id="MBB4119754.1"/>
    </source>
</evidence>
<feature type="domain" description="GSCFA" evidence="1">
    <location>
        <begin position="22"/>
        <end position="257"/>
    </location>
</feature>
<comment type="caution">
    <text evidence="2">The sequence shown here is derived from an EMBL/GenBank/DDBJ whole genome shotgun (WGS) entry which is preliminary data.</text>
</comment>
<dbReference type="AlphaFoldDB" id="A0A840F0F9"/>
<evidence type="ECO:0000259" key="1">
    <source>
        <dbReference type="Pfam" id="PF08885"/>
    </source>
</evidence>
<name>A0A840F0F9_9FLAO</name>
<evidence type="ECO:0000313" key="3">
    <source>
        <dbReference type="Proteomes" id="UP000553034"/>
    </source>
</evidence>
<dbReference type="EMBL" id="JACIFO010000009">
    <property type="protein sequence ID" value="MBB4119754.1"/>
    <property type="molecule type" value="Genomic_DNA"/>
</dbReference>
<dbReference type="InterPro" id="IPR036514">
    <property type="entry name" value="SGNH_hydro_sf"/>
</dbReference>